<name>A0A443LET0_9RHOB</name>
<protein>
    <submittedName>
        <fullName evidence="3">Glycosyltransferase</fullName>
    </submittedName>
</protein>
<dbReference type="GO" id="GO:0016757">
    <property type="term" value="F:glycosyltransferase activity"/>
    <property type="evidence" value="ECO:0007669"/>
    <property type="project" value="InterPro"/>
</dbReference>
<reference evidence="4" key="2">
    <citation type="submission" date="2019-01" db="EMBL/GenBank/DDBJ databases">
        <title>Sinorhodobacter populi sp. nov. isolated from the symptomatic bark tissue of Populus euramericana canker.</title>
        <authorList>
            <person name="Li Y."/>
        </authorList>
    </citation>
    <scope>NUCLEOTIDE SEQUENCE [LARGE SCALE GENOMIC DNA]</scope>
    <source>
        <strain evidence="4">CGMCC 1.12963</strain>
    </source>
</reference>
<feature type="domain" description="Glycosyl transferase family 1" evidence="1">
    <location>
        <begin position="187"/>
        <end position="318"/>
    </location>
</feature>
<dbReference type="PANTHER" id="PTHR45947:SF3">
    <property type="entry name" value="SULFOQUINOVOSYL TRANSFERASE SQD2"/>
    <property type="match status" value="1"/>
</dbReference>
<feature type="domain" description="Glycosyltransferase subfamily 4-like N-terminal" evidence="2">
    <location>
        <begin position="27"/>
        <end position="165"/>
    </location>
</feature>
<accession>A0A443LET0</accession>
<dbReference type="PANTHER" id="PTHR45947">
    <property type="entry name" value="SULFOQUINOVOSYL TRANSFERASE SQD2"/>
    <property type="match status" value="1"/>
</dbReference>
<dbReference type="Proteomes" id="UP000288071">
    <property type="component" value="Unassembled WGS sequence"/>
</dbReference>
<dbReference type="InterPro" id="IPR028098">
    <property type="entry name" value="Glyco_trans_4-like_N"/>
</dbReference>
<organism evidence="3 4">
    <name type="scientific">Paenirhodobacter huangdaonensis</name>
    <dbReference type="NCBI Taxonomy" id="2501515"/>
    <lineage>
        <taxon>Bacteria</taxon>
        <taxon>Pseudomonadati</taxon>
        <taxon>Pseudomonadota</taxon>
        <taxon>Alphaproteobacteria</taxon>
        <taxon>Rhodobacterales</taxon>
        <taxon>Rhodobacter group</taxon>
        <taxon>Paenirhodobacter</taxon>
    </lineage>
</organism>
<keyword evidence="3" id="KW-0808">Transferase</keyword>
<proteinExistence type="predicted"/>
<gene>
    <name evidence="3" type="ORF">EOW66_19155</name>
</gene>
<dbReference type="SUPFAM" id="SSF53756">
    <property type="entry name" value="UDP-Glycosyltransferase/glycogen phosphorylase"/>
    <property type="match status" value="1"/>
</dbReference>
<evidence type="ECO:0000313" key="3">
    <source>
        <dbReference type="EMBL" id="RWR47712.1"/>
    </source>
</evidence>
<dbReference type="RefSeq" id="WP_128157917.1">
    <property type="nucleotide sequence ID" value="NZ_JBHSOM010000024.1"/>
</dbReference>
<evidence type="ECO:0000259" key="2">
    <source>
        <dbReference type="Pfam" id="PF13439"/>
    </source>
</evidence>
<keyword evidence="4" id="KW-1185">Reference proteome</keyword>
<dbReference type="InterPro" id="IPR001296">
    <property type="entry name" value="Glyco_trans_1"/>
</dbReference>
<dbReference type="Gene3D" id="3.40.50.2000">
    <property type="entry name" value="Glycogen Phosphorylase B"/>
    <property type="match status" value="2"/>
</dbReference>
<dbReference type="InterPro" id="IPR050194">
    <property type="entry name" value="Glycosyltransferase_grp1"/>
</dbReference>
<evidence type="ECO:0000259" key="1">
    <source>
        <dbReference type="Pfam" id="PF00534"/>
    </source>
</evidence>
<dbReference type="Pfam" id="PF00534">
    <property type="entry name" value="Glycos_transf_1"/>
    <property type="match status" value="1"/>
</dbReference>
<comment type="caution">
    <text evidence="3">The sequence shown here is derived from an EMBL/GenBank/DDBJ whole genome shotgun (WGS) entry which is preliminary data.</text>
</comment>
<dbReference type="EMBL" id="SAVA01000018">
    <property type="protein sequence ID" value="RWR47712.1"/>
    <property type="molecule type" value="Genomic_DNA"/>
</dbReference>
<sequence length="363" mass="40073">MKILHICETATGGVASYLNMLGGIEDGVENVFLVPSCHADAMAPGLRLRLFPSTGRNPRSLFSFLRAAQQTIRDETPDIFFFHSTFALLGLGAMRLSAARRKKAIYCPHGWAYARYPAASSKARLVKSIEGRLCGLADVVINISQSDLTLAQRLEYRGDQRLVENAVIERRASARDDLFASEPEALHLLFVGRHDQQKGLDLLFEAFGEASQQRTNLRLHVLGKTVRRDGTPIPLPQNTFAAGWIGPAEIDDWYSSADAIVVPSRWEGFGLVVPEAFRNGTPALVSDRGALPDLIREGVTGHVFALGDESLLHRLRELDRSDLRAMRPACRATYDARFSVTRFVREILNIYRSLGSVGGGGRL</sequence>
<reference evidence="3 4" key="1">
    <citation type="submission" date="2019-01" db="EMBL/GenBank/DDBJ databases">
        <title>Sinorhodobacter populi sp. nov. isolated from the symptomatic bark tissue of Populus euramericana canker.</title>
        <authorList>
            <person name="Xu G."/>
        </authorList>
    </citation>
    <scope>NUCLEOTIDE SEQUENCE [LARGE SCALE GENOMIC DNA]</scope>
    <source>
        <strain evidence="3 4">CGMCC 1.12963</strain>
    </source>
</reference>
<evidence type="ECO:0000313" key="4">
    <source>
        <dbReference type="Proteomes" id="UP000288071"/>
    </source>
</evidence>
<dbReference type="AlphaFoldDB" id="A0A443LET0"/>
<dbReference type="Pfam" id="PF13439">
    <property type="entry name" value="Glyco_transf_4"/>
    <property type="match status" value="1"/>
</dbReference>